<dbReference type="GO" id="GO:0006508">
    <property type="term" value="P:proteolysis"/>
    <property type="evidence" value="ECO:0007669"/>
    <property type="project" value="InterPro"/>
</dbReference>
<sequence length="165" mass="18321">MDELQVLCIKYLLFALYLSTPPTSFSFFFTEATCGQRSSSKYFKIVGGSIAAIESQPWIATIFQYSRKIGQNTFVCGGSLIDPCWVLTAAHCFPPRSGSALALPQFTLVSFNQLCMDVKPIIAELVSTAWRDADHCTGSSNPFVLHPRTMNQAMHRLERGGTDFH</sequence>
<evidence type="ECO:0000256" key="1">
    <source>
        <dbReference type="ARBA" id="ARBA00023157"/>
    </source>
</evidence>
<dbReference type="InterPro" id="IPR009003">
    <property type="entry name" value="Peptidase_S1_PA"/>
</dbReference>
<name>A0A8C0J154_CHEAB</name>
<evidence type="ECO:0000313" key="4">
    <source>
        <dbReference type="Proteomes" id="UP000694404"/>
    </source>
</evidence>
<dbReference type="InterPro" id="IPR001254">
    <property type="entry name" value="Trypsin_dom"/>
</dbReference>
<dbReference type="InterPro" id="IPR018114">
    <property type="entry name" value="TRYPSIN_HIS"/>
</dbReference>
<organism evidence="3 4">
    <name type="scientific">Chelonoidis abingdonii</name>
    <name type="common">Abingdon island giant tortoise</name>
    <name type="synonym">Testudo abingdonii</name>
    <dbReference type="NCBI Taxonomy" id="106734"/>
    <lineage>
        <taxon>Eukaryota</taxon>
        <taxon>Metazoa</taxon>
        <taxon>Chordata</taxon>
        <taxon>Craniata</taxon>
        <taxon>Vertebrata</taxon>
        <taxon>Euteleostomi</taxon>
        <taxon>Archelosauria</taxon>
        <taxon>Testudinata</taxon>
        <taxon>Testudines</taxon>
        <taxon>Cryptodira</taxon>
        <taxon>Durocryptodira</taxon>
        <taxon>Testudinoidea</taxon>
        <taxon>Testudinidae</taxon>
        <taxon>Chelonoidis</taxon>
    </lineage>
</organism>
<proteinExistence type="predicted"/>
<evidence type="ECO:0000259" key="2">
    <source>
        <dbReference type="PROSITE" id="PS50240"/>
    </source>
</evidence>
<reference evidence="3" key="1">
    <citation type="submission" date="2025-08" db="UniProtKB">
        <authorList>
            <consortium name="Ensembl"/>
        </authorList>
    </citation>
    <scope>IDENTIFICATION</scope>
</reference>
<dbReference type="Proteomes" id="UP000694404">
    <property type="component" value="Unplaced"/>
</dbReference>
<dbReference type="PROSITE" id="PS50240">
    <property type="entry name" value="TRYPSIN_DOM"/>
    <property type="match status" value="1"/>
</dbReference>
<dbReference type="Ensembl" id="ENSCABT00000027539.1">
    <property type="protein sequence ID" value="ENSCABP00000025119.1"/>
    <property type="gene ID" value="ENSCABG00000018512.1"/>
</dbReference>
<dbReference type="InterPro" id="IPR043504">
    <property type="entry name" value="Peptidase_S1_PA_chymotrypsin"/>
</dbReference>
<dbReference type="AlphaFoldDB" id="A0A8C0J154"/>
<dbReference type="PANTHER" id="PTHR24252:SF7">
    <property type="entry name" value="HYALIN"/>
    <property type="match status" value="1"/>
</dbReference>
<feature type="domain" description="Peptidase S1" evidence="2">
    <location>
        <begin position="45"/>
        <end position="165"/>
    </location>
</feature>
<reference evidence="3" key="2">
    <citation type="submission" date="2025-09" db="UniProtKB">
        <authorList>
            <consortium name="Ensembl"/>
        </authorList>
    </citation>
    <scope>IDENTIFICATION</scope>
</reference>
<keyword evidence="4" id="KW-1185">Reference proteome</keyword>
<dbReference type="PANTHER" id="PTHR24252">
    <property type="entry name" value="ACROSIN-RELATED"/>
    <property type="match status" value="1"/>
</dbReference>
<dbReference type="Gene3D" id="2.40.10.10">
    <property type="entry name" value="Trypsin-like serine proteases"/>
    <property type="match status" value="1"/>
</dbReference>
<evidence type="ECO:0000313" key="3">
    <source>
        <dbReference type="Ensembl" id="ENSCABP00000025119.1"/>
    </source>
</evidence>
<protein>
    <recommendedName>
        <fullName evidence="2">Peptidase S1 domain-containing protein</fullName>
    </recommendedName>
</protein>
<keyword evidence="1" id="KW-1015">Disulfide bond</keyword>
<accession>A0A8C0J154</accession>
<dbReference type="Pfam" id="PF00089">
    <property type="entry name" value="Trypsin"/>
    <property type="match status" value="1"/>
</dbReference>
<dbReference type="GO" id="GO:0004252">
    <property type="term" value="F:serine-type endopeptidase activity"/>
    <property type="evidence" value="ECO:0007669"/>
    <property type="project" value="InterPro"/>
</dbReference>
<dbReference type="GeneTree" id="ENSGT00940000164426"/>
<dbReference type="PROSITE" id="PS00134">
    <property type="entry name" value="TRYPSIN_HIS"/>
    <property type="match status" value="1"/>
</dbReference>
<dbReference type="SUPFAM" id="SSF50494">
    <property type="entry name" value="Trypsin-like serine proteases"/>
    <property type="match status" value="1"/>
</dbReference>